<evidence type="ECO:0000259" key="1">
    <source>
        <dbReference type="Pfam" id="PF12657"/>
    </source>
</evidence>
<keyword evidence="4" id="KW-1185">Reference proteome</keyword>
<gene>
    <name evidence="3" type="ORF">L211DRAFT_812968</name>
</gene>
<sequence length="648" mass="72889">MDLSIAMAWSSLCEFWGMKWGQSVLAVANDNLEVVLMLLSSESCKIVSVFSPTKATGPGFHPKLSWSPWRAVSRNKAESFLVVVHRGTVTLHRVSMVRETDGVMTMFVSVDEKKSYQIGTAATQAHHILGMSWYDKRVKDHWLFVYAIQLSVRVVAIKCDATDIVTGKNMHVWEFENSYIDSASGLLICSSPSSASSFEIHLSTILGNTQIIYWAFDLPGAHPPGGRKRHIQESGRMVAEPARKQREQDWDYIIQEKKQDFIAEWDVNSATCKVWGIAKSPFSGIIAVVISLEPDDSLQYVTHSRETSRLIFGIRSEGEDVVKRLYGQEKLPLITWHSSHNFITECANLFDAERTLIDISEGSASADSKITGFDTLKEIINSYSLTQDPSADLVRPKITTNISRLALIDGLSRNIFDPSHLTALRLAVCLRLFPQCRRDDGTLIIPLYKDEPVMVANLVMNILAAGRVLKARDPLSRRIVYSAAMIGIVGLWRFGATLLEPCWETLRWLQSQDSQLDLEWEQQFIASAIDLEKGNEMAQDVLTKQLAALTELEDKMTRCVLCEGSFKWEDLTIAECSGGHRYPRCAITYLPIQSGQDWKSCLICERNTFEMRDQAVVEDGDNMVVEDTLLSVLLDAWDICVHCGGRYR</sequence>
<accession>A0A3N4LGJ8</accession>
<evidence type="ECO:0000313" key="3">
    <source>
        <dbReference type="EMBL" id="RPB20572.1"/>
    </source>
</evidence>
<dbReference type="Proteomes" id="UP000267821">
    <property type="component" value="Unassembled WGS sequence"/>
</dbReference>
<dbReference type="Pfam" id="PF12660">
    <property type="entry name" value="zf-TFIIIC"/>
    <property type="match status" value="1"/>
</dbReference>
<dbReference type="STRING" id="1051890.A0A3N4LGJ8"/>
<reference evidence="3 4" key="1">
    <citation type="journal article" date="2018" name="Nat. Ecol. Evol.">
        <title>Pezizomycetes genomes reveal the molecular basis of ectomycorrhizal truffle lifestyle.</title>
        <authorList>
            <person name="Murat C."/>
            <person name="Payen T."/>
            <person name="Noel B."/>
            <person name="Kuo A."/>
            <person name="Morin E."/>
            <person name="Chen J."/>
            <person name="Kohler A."/>
            <person name="Krizsan K."/>
            <person name="Balestrini R."/>
            <person name="Da Silva C."/>
            <person name="Montanini B."/>
            <person name="Hainaut M."/>
            <person name="Levati E."/>
            <person name="Barry K.W."/>
            <person name="Belfiori B."/>
            <person name="Cichocki N."/>
            <person name="Clum A."/>
            <person name="Dockter R.B."/>
            <person name="Fauchery L."/>
            <person name="Guy J."/>
            <person name="Iotti M."/>
            <person name="Le Tacon F."/>
            <person name="Lindquist E.A."/>
            <person name="Lipzen A."/>
            <person name="Malagnac F."/>
            <person name="Mello A."/>
            <person name="Molinier V."/>
            <person name="Miyauchi S."/>
            <person name="Poulain J."/>
            <person name="Riccioni C."/>
            <person name="Rubini A."/>
            <person name="Sitrit Y."/>
            <person name="Splivallo R."/>
            <person name="Traeger S."/>
            <person name="Wang M."/>
            <person name="Zifcakova L."/>
            <person name="Wipf D."/>
            <person name="Zambonelli A."/>
            <person name="Paolocci F."/>
            <person name="Nowrousian M."/>
            <person name="Ottonello S."/>
            <person name="Baldrian P."/>
            <person name="Spatafora J.W."/>
            <person name="Henrissat B."/>
            <person name="Nagy L.G."/>
            <person name="Aury J.M."/>
            <person name="Wincker P."/>
            <person name="Grigoriev I.V."/>
            <person name="Bonfante P."/>
            <person name="Martin F.M."/>
        </authorList>
    </citation>
    <scope>NUCLEOTIDE SEQUENCE [LARGE SCALE GENOMIC DNA]</scope>
    <source>
        <strain evidence="3 4">ATCC MYA-4762</strain>
    </source>
</reference>
<organism evidence="3 4">
    <name type="scientific">Terfezia boudieri ATCC MYA-4762</name>
    <dbReference type="NCBI Taxonomy" id="1051890"/>
    <lineage>
        <taxon>Eukaryota</taxon>
        <taxon>Fungi</taxon>
        <taxon>Dikarya</taxon>
        <taxon>Ascomycota</taxon>
        <taxon>Pezizomycotina</taxon>
        <taxon>Pezizomycetes</taxon>
        <taxon>Pezizales</taxon>
        <taxon>Pezizaceae</taxon>
        <taxon>Terfezia</taxon>
    </lineage>
</organism>
<dbReference type="EMBL" id="ML121569">
    <property type="protein sequence ID" value="RPB20572.1"/>
    <property type="molecule type" value="Genomic_DNA"/>
</dbReference>
<feature type="domain" description="Transcription factor IIIC putative zinc-finger" evidence="2">
    <location>
        <begin position="556"/>
        <end position="646"/>
    </location>
</feature>
<dbReference type="OrthoDB" id="6021743at2759"/>
<evidence type="ECO:0000259" key="2">
    <source>
        <dbReference type="Pfam" id="PF12660"/>
    </source>
</evidence>
<name>A0A3N4LGJ8_9PEZI</name>
<feature type="domain" description="Transcription factor IIIC 90kDa subunit N-terminal" evidence="1">
    <location>
        <begin position="6"/>
        <end position="312"/>
    </location>
</feature>
<evidence type="ECO:0000313" key="4">
    <source>
        <dbReference type="Proteomes" id="UP000267821"/>
    </source>
</evidence>
<dbReference type="InterPro" id="IPR024761">
    <property type="entry name" value="TFIIIC_delta_N"/>
</dbReference>
<proteinExistence type="predicted"/>
<dbReference type="AlphaFoldDB" id="A0A3N4LGJ8"/>
<dbReference type="Pfam" id="PF12657">
    <property type="entry name" value="TFIIIC_delta"/>
    <property type="match status" value="1"/>
</dbReference>
<protein>
    <submittedName>
        <fullName evidence="3">Uncharacterized protein</fullName>
    </submittedName>
</protein>
<dbReference type="InterPro" id="IPR024764">
    <property type="entry name" value="TFIIIC_Znf"/>
</dbReference>
<dbReference type="InParanoid" id="A0A3N4LGJ8"/>